<dbReference type="GO" id="GO:0016616">
    <property type="term" value="F:oxidoreductase activity, acting on the CH-OH group of donors, NAD or NADP as acceptor"/>
    <property type="evidence" value="ECO:0007669"/>
    <property type="project" value="UniProtKB-ARBA"/>
</dbReference>
<keyword evidence="2" id="KW-0521">NADP</keyword>
<dbReference type="PRINTS" id="PR00080">
    <property type="entry name" value="SDRFAMILY"/>
</dbReference>
<dbReference type="AlphaFoldDB" id="A0A9P8VZC3"/>
<dbReference type="SMART" id="SM00822">
    <property type="entry name" value="PKS_KR"/>
    <property type="match status" value="1"/>
</dbReference>
<dbReference type="PROSITE" id="PS00061">
    <property type="entry name" value="ADH_SHORT"/>
    <property type="match status" value="1"/>
</dbReference>
<evidence type="ECO:0000259" key="4">
    <source>
        <dbReference type="SMART" id="SM00822"/>
    </source>
</evidence>
<dbReference type="InterPro" id="IPR020904">
    <property type="entry name" value="Sc_DH/Rdtase_CS"/>
</dbReference>
<evidence type="ECO:0000313" key="5">
    <source>
        <dbReference type="EMBL" id="KAH6880701.1"/>
    </source>
</evidence>
<dbReference type="PRINTS" id="PR00081">
    <property type="entry name" value="GDHRDH"/>
</dbReference>
<dbReference type="PANTHER" id="PTHR42760">
    <property type="entry name" value="SHORT-CHAIN DEHYDROGENASES/REDUCTASES FAMILY MEMBER"/>
    <property type="match status" value="1"/>
</dbReference>
<dbReference type="SUPFAM" id="SSF51735">
    <property type="entry name" value="NAD(P)-binding Rossmann-fold domains"/>
    <property type="match status" value="1"/>
</dbReference>
<evidence type="ECO:0000313" key="6">
    <source>
        <dbReference type="Proteomes" id="UP000777438"/>
    </source>
</evidence>
<dbReference type="FunFam" id="3.40.50.720:FF:000084">
    <property type="entry name" value="Short-chain dehydrogenase reductase"/>
    <property type="match status" value="1"/>
</dbReference>
<dbReference type="InterPro" id="IPR036291">
    <property type="entry name" value="NAD(P)-bd_dom_sf"/>
</dbReference>
<gene>
    <name evidence="5" type="ORF">B0T10DRAFT_540230</name>
</gene>
<dbReference type="Gene3D" id="3.40.50.720">
    <property type="entry name" value="NAD(P)-binding Rossmann-like Domain"/>
    <property type="match status" value="1"/>
</dbReference>
<dbReference type="InterPro" id="IPR057326">
    <property type="entry name" value="KR_dom"/>
</dbReference>
<dbReference type="InterPro" id="IPR002347">
    <property type="entry name" value="SDR_fam"/>
</dbReference>
<evidence type="ECO:0000256" key="1">
    <source>
        <dbReference type="ARBA" id="ARBA00006484"/>
    </source>
</evidence>
<keyword evidence="6" id="KW-1185">Reference proteome</keyword>
<dbReference type="PANTHER" id="PTHR42760:SF115">
    <property type="entry name" value="3-OXOACYL-[ACYL-CARRIER-PROTEIN] REDUCTASE FABG"/>
    <property type="match status" value="1"/>
</dbReference>
<accession>A0A9P8VZC3</accession>
<evidence type="ECO:0000256" key="2">
    <source>
        <dbReference type="ARBA" id="ARBA00022857"/>
    </source>
</evidence>
<sequence length="283" mass="30373">MPTSKVDYFQRLFSLSGKTALITGAGRGVGFAYARALANAGADIVFVLHPSESEEAVAEIRAIGVKAYIFRVDLLDRDQVRQLFPQVSQAGIVIDIFVNNAGIAHREPILDYSEDKWYDIMQVNLSAGFVLGQAFARDVVRRGAKGKIINTSSVGGFLASKNTVAYTAAKHGINALTKSFSTEFSGQGINVNAIAPGYTMTELTRNNLEKNGGAFLKRIPIGRFAETSDLEGALLFFAAPASDYVTGQVLAVDGGRIVSDFESDLVAVDAGKPRVEADRDISQ</sequence>
<evidence type="ECO:0000256" key="3">
    <source>
        <dbReference type="ARBA" id="ARBA00023002"/>
    </source>
</evidence>
<dbReference type="Proteomes" id="UP000777438">
    <property type="component" value="Unassembled WGS sequence"/>
</dbReference>
<protein>
    <submittedName>
        <fullName evidence="5">2-deoxy-D-gluconate 3-dehydrogenase</fullName>
    </submittedName>
</protein>
<dbReference type="EMBL" id="JAGPYM010000025">
    <property type="protein sequence ID" value="KAH6880701.1"/>
    <property type="molecule type" value="Genomic_DNA"/>
</dbReference>
<reference evidence="5 6" key="1">
    <citation type="journal article" date="2021" name="Nat. Commun.">
        <title>Genetic determinants of endophytism in the Arabidopsis root mycobiome.</title>
        <authorList>
            <person name="Mesny F."/>
            <person name="Miyauchi S."/>
            <person name="Thiergart T."/>
            <person name="Pickel B."/>
            <person name="Atanasova L."/>
            <person name="Karlsson M."/>
            <person name="Huettel B."/>
            <person name="Barry K.W."/>
            <person name="Haridas S."/>
            <person name="Chen C."/>
            <person name="Bauer D."/>
            <person name="Andreopoulos W."/>
            <person name="Pangilinan J."/>
            <person name="LaButti K."/>
            <person name="Riley R."/>
            <person name="Lipzen A."/>
            <person name="Clum A."/>
            <person name="Drula E."/>
            <person name="Henrissat B."/>
            <person name="Kohler A."/>
            <person name="Grigoriev I.V."/>
            <person name="Martin F.M."/>
            <person name="Hacquard S."/>
        </authorList>
    </citation>
    <scope>NUCLEOTIDE SEQUENCE [LARGE SCALE GENOMIC DNA]</scope>
    <source>
        <strain evidence="5 6">MPI-CAGE-CH-0241</strain>
    </source>
</reference>
<name>A0A9P8VZC3_9HYPO</name>
<dbReference type="Pfam" id="PF13561">
    <property type="entry name" value="adh_short_C2"/>
    <property type="match status" value="1"/>
</dbReference>
<comment type="caution">
    <text evidence="5">The sequence shown here is derived from an EMBL/GenBank/DDBJ whole genome shotgun (WGS) entry which is preliminary data.</text>
</comment>
<proteinExistence type="inferred from homology"/>
<organism evidence="5 6">
    <name type="scientific">Thelonectria olida</name>
    <dbReference type="NCBI Taxonomy" id="1576542"/>
    <lineage>
        <taxon>Eukaryota</taxon>
        <taxon>Fungi</taxon>
        <taxon>Dikarya</taxon>
        <taxon>Ascomycota</taxon>
        <taxon>Pezizomycotina</taxon>
        <taxon>Sordariomycetes</taxon>
        <taxon>Hypocreomycetidae</taxon>
        <taxon>Hypocreales</taxon>
        <taxon>Nectriaceae</taxon>
        <taxon>Thelonectria</taxon>
    </lineage>
</organism>
<feature type="domain" description="Ketoreductase" evidence="4">
    <location>
        <begin position="18"/>
        <end position="200"/>
    </location>
</feature>
<dbReference type="OrthoDB" id="37659at2759"/>
<comment type="similarity">
    <text evidence="1">Belongs to the short-chain dehydrogenases/reductases (SDR) family.</text>
</comment>
<keyword evidence="3" id="KW-0560">Oxidoreductase</keyword>